<dbReference type="InterPro" id="IPR036397">
    <property type="entry name" value="RNaseH_sf"/>
</dbReference>
<accession>A0A8X6V1G1</accession>
<dbReference type="GO" id="GO:0003676">
    <property type="term" value="F:nucleic acid binding"/>
    <property type="evidence" value="ECO:0007669"/>
    <property type="project" value="InterPro"/>
</dbReference>
<dbReference type="EMBL" id="BMAU01021188">
    <property type="protein sequence ID" value="GFX95668.1"/>
    <property type="molecule type" value="Genomic_DNA"/>
</dbReference>
<evidence type="ECO:0000313" key="1">
    <source>
        <dbReference type="EMBL" id="GFX95668.1"/>
    </source>
</evidence>
<name>A0A8X6V1G1_TRICX</name>
<dbReference type="Gene3D" id="3.30.420.10">
    <property type="entry name" value="Ribonuclease H-like superfamily/Ribonuclease H"/>
    <property type="match status" value="1"/>
</dbReference>
<organism evidence="1 2">
    <name type="scientific">Trichonephila clavipes</name>
    <name type="common">Golden silk orbweaver</name>
    <name type="synonym">Nephila clavipes</name>
    <dbReference type="NCBI Taxonomy" id="2585209"/>
    <lineage>
        <taxon>Eukaryota</taxon>
        <taxon>Metazoa</taxon>
        <taxon>Ecdysozoa</taxon>
        <taxon>Arthropoda</taxon>
        <taxon>Chelicerata</taxon>
        <taxon>Arachnida</taxon>
        <taxon>Araneae</taxon>
        <taxon>Araneomorphae</taxon>
        <taxon>Entelegynae</taxon>
        <taxon>Araneoidea</taxon>
        <taxon>Nephilidae</taxon>
        <taxon>Trichonephila</taxon>
    </lineage>
</organism>
<dbReference type="AlphaFoldDB" id="A0A8X6V1G1"/>
<gene>
    <name evidence="1" type="primary">X975_08933</name>
    <name evidence="1" type="ORF">TNCV_4885941</name>
</gene>
<protein>
    <submittedName>
        <fullName evidence="1">Transposable element Tcb1 transposase</fullName>
    </submittedName>
</protein>
<keyword evidence="2" id="KW-1185">Reference proteome</keyword>
<comment type="caution">
    <text evidence="1">The sequence shown here is derived from an EMBL/GenBank/DDBJ whole genome shotgun (WGS) entry which is preliminary data.</text>
</comment>
<evidence type="ECO:0000313" key="2">
    <source>
        <dbReference type="Proteomes" id="UP000887159"/>
    </source>
</evidence>
<dbReference type="Proteomes" id="UP000887159">
    <property type="component" value="Unassembled WGS sequence"/>
</dbReference>
<proteinExistence type="predicted"/>
<reference evidence="1" key="1">
    <citation type="submission" date="2020-08" db="EMBL/GenBank/DDBJ databases">
        <title>Multicomponent nature underlies the extraordinary mechanical properties of spider dragline silk.</title>
        <authorList>
            <person name="Kono N."/>
            <person name="Nakamura H."/>
            <person name="Mori M."/>
            <person name="Yoshida Y."/>
            <person name="Ohtoshi R."/>
            <person name="Malay A.D."/>
            <person name="Moran D.A.P."/>
            <person name="Tomita M."/>
            <person name="Numata K."/>
            <person name="Arakawa K."/>
        </authorList>
    </citation>
    <scope>NUCLEOTIDE SEQUENCE</scope>
</reference>
<sequence>MTASGMSMTSCNHMCCHSCNDSQDPFFNKTMLGLTLQGFFNRDCLRTVTTFPWPARSPDLSPSKHILDPLGRRVGHFTSLNELEARLQQIWNEMSQDIIQNLSASIPNRIASCIRARGR</sequence>